<dbReference type="Proteomes" id="UP000414233">
    <property type="component" value="Unassembled WGS sequence"/>
</dbReference>
<dbReference type="SUPFAM" id="SSF46785">
    <property type="entry name" value="Winged helix' DNA-binding domain"/>
    <property type="match status" value="1"/>
</dbReference>
<dbReference type="Pfam" id="PF00392">
    <property type="entry name" value="GntR"/>
    <property type="match status" value="1"/>
</dbReference>
<dbReference type="SUPFAM" id="SSF48008">
    <property type="entry name" value="GntR ligand-binding domain-like"/>
    <property type="match status" value="1"/>
</dbReference>
<dbReference type="Gene3D" id="1.10.10.10">
    <property type="entry name" value="Winged helix-like DNA-binding domain superfamily/Winged helix DNA-binding domain"/>
    <property type="match status" value="1"/>
</dbReference>
<evidence type="ECO:0000256" key="1">
    <source>
        <dbReference type="ARBA" id="ARBA00023015"/>
    </source>
</evidence>
<evidence type="ECO:0000256" key="2">
    <source>
        <dbReference type="ARBA" id="ARBA00023125"/>
    </source>
</evidence>
<dbReference type="AlphaFoldDB" id="A0A5E4WFR1"/>
<accession>A0A5E4WFR1</accession>
<keyword evidence="1" id="KW-0805">Transcription regulation</keyword>
<dbReference type="RefSeq" id="WP_150698010.1">
    <property type="nucleotide sequence ID" value="NZ_CABPRZ010000013.1"/>
</dbReference>
<dbReference type="InterPro" id="IPR000524">
    <property type="entry name" value="Tscrpt_reg_HTH_GntR"/>
</dbReference>
<evidence type="ECO:0000313" key="7">
    <source>
        <dbReference type="Proteomes" id="UP000414233"/>
    </source>
</evidence>
<evidence type="ECO:0000313" key="6">
    <source>
        <dbReference type="EMBL" id="VVE22943.1"/>
    </source>
</evidence>
<feature type="compositionally biased region" description="Polar residues" evidence="4">
    <location>
        <begin position="1"/>
        <end position="12"/>
    </location>
</feature>
<dbReference type="GO" id="GO:0003700">
    <property type="term" value="F:DNA-binding transcription factor activity"/>
    <property type="evidence" value="ECO:0007669"/>
    <property type="project" value="InterPro"/>
</dbReference>
<feature type="region of interest" description="Disordered" evidence="4">
    <location>
        <begin position="1"/>
        <end position="31"/>
    </location>
</feature>
<protein>
    <submittedName>
        <fullName evidence="6">GntR family transcriptional regulator</fullName>
    </submittedName>
</protein>
<dbReference type="EMBL" id="CABPRZ010000013">
    <property type="protein sequence ID" value="VVE22943.1"/>
    <property type="molecule type" value="Genomic_DNA"/>
</dbReference>
<feature type="domain" description="HTH gntR-type" evidence="5">
    <location>
        <begin position="31"/>
        <end position="98"/>
    </location>
</feature>
<dbReference type="PANTHER" id="PTHR43537">
    <property type="entry name" value="TRANSCRIPTIONAL REGULATOR, GNTR FAMILY"/>
    <property type="match status" value="1"/>
</dbReference>
<reference evidence="6 7" key="1">
    <citation type="submission" date="2019-08" db="EMBL/GenBank/DDBJ databases">
        <authorList>
            <person name="Peeters C."/>
        </authorList>
    </citation>
    <scope>NUCLEOTIDE SEQUENCE [LARGE SCALE GENOMIC DNA]</scope>
    <source>
        <strain evidence="6 7">LMG 30175</strain>
    </source>
</reference>
<gene>
    <name evidence="6" type="ORF">PTE30175_03152</name>
</gene>
<keyword evidence="3" id="KW-0804">Transcription</keyword>
<evidence type="ECO:0000259" key="5">
    <source>
        <dbReference type="PROSITE" id="PS50949"/>
    </source>
</evidence>
<evidence type="ECO:0000256" key="3">
    <source>
        <dbReference type="ARBA" id="ARBA00023163"/>
    </source>
</evidence>
<dbReference type="Gene3D" id="1.20.120.530">
    <property type="entry name" value="GntR ligand-binding domain-like"/>
    <property type="match status" value="1"/>
</dbReference>
<keyword evidence="2" id="KW-0238">DNA-binding</keyword>
<dbReference type="InterPro" id="IPR008920">
    <property type="entry name" value="TF_FadR/GntR_C"/>
</dbReference>
<evidence type="ECO:0000256" key="4">
    <source>
        <dbReference type="SAM" id="MobiDB-lite"/>
    </source>
</evidence>
<dbReference type="PANTHER" id="PTHR43537:SF39">
    <property type="entry name" value="HTH-TYPE TRANSCRIPTIONAL REGULATOR MCBR"/>
    <property type="match status" value="1"/>
</dbReference>
<dbReference type="PROSITE" id="PS50949">
    <property type="entry name" value="HTH_GNTR"/>
    <property type="match status" value="1"/>
</dbReference>
<dbReference type="GO" id="GO:0003677">
    <property type="term" value="F:DNA binding"/>
    <property type="evidence" value="ECO:0007669"/>
    <property type="project" value="UniProtKB-KW"/>
</dbReference>
<keyword evidence="7" id="KW-1185">Reference proteome</keyword>
<name>A0A5E4WFR1_9BURK</name>
<sequence>MPHVDNTATSEMSLDPAAASAVEAQPQKRRKGLQDKVYTQLKHGLMIGAFVPGQTITLRKLAQTLGTSPMPVREAIAQLVTANVLEIQPNGSVCVPRLTEARFNEITLVRKSLEGMAASEAVAYSSSKLIKQLDRINKELLNAIKTRDILGCLSKNQEFHFTLYRAYPSEVLIPLIETLWLQAGPIMYFSLSAPDTNWDASVHEEILAALAAKDPVAIRQAVEKDIAGTARYLLQSSIFRAESGPIMQLRLND</sequence>
<dbReference type="OrthoDB" id="7003764at2"/>
<proteinExistence type="predicted"/>
<dbReference type="SMART" id="SM00345">
    <property type="entry name" value="HTH_GNTR"/>
    <property type="match status" value="1"/>
</dbReference>
<dbReference type="Pfam" id="PF07729">
    <property type="entry name" value="FCD"/>
    <property type="match status" value="1"/>
</dbReference>
<dbReference type="InterPro" id="IPR011711">
    <property type="entry name" value="GntR_C"/>
</dbReference>
<dbReference type="InterPro" id="IPR036388">
    <property type="entry name" value="WH-like_DNA-bd_sf"/>
</dbReference>
<organism evidence="6 7">
    <name type="scientific">Pandoraea terrae</name>
    <dbReference type="NCBI Taxonomy" id="1537710"/>
    <lineage>
        <taxon>Bacteria</taxon>
        <taxon>Pseudomonadati</taxon>
        <taxon>Pseudomonadota</taxon>
        <taxon>Betaproteobacteria</taxon>
        <taxon>Burkholderiales</taxon>
        <taxon>Burkholderiaceae</taxon>
        <taxon>Pandoraea</taxon>
    </lineage>
</organism>
<dbReference type="SMART" id="SM00895">
    <property type="entry name" value="FCD"/>
    <property type="match status" value="1"/>
</dbReference>
<dbReference type="InterPro" id="IPR036390">
    <property type="entry name" value="WH_DNA-bd_sf"/>
</dbReference>